<feature type="transmembrane region" description="Helical" evidence="1">
    <location>
        <begin position="86"/>
        <end position="105"/>
    </location>
</feature>
<evidence type="ECO:0000313" key="3">
    <source>
        <dbReference type="Proteomes" id="UP001142175"/>
    </source>
</evidence>
<keyword evidence="1" id="KW-1133">Transmembrane helix</keyword>
<sequence>MKKIEKKEIRSKVTLSKLTFHKLDWLEKFTLGIGIWFLVYPKPYEILFSILLIIPIVGLILNGFTGRPSISSLVEISKNSDGSDKYDVADFIDFAALIILIRVLIDFTFESLYSLIIPGTITFIIMLILLFATHKIIEKTTKSRAWIYTSLIFNIFLYSYSAAYGLNCVFDNSEPQVFEAKVIDKTISKGRRHTTYYIKVTPWGHHYDPEEISVSSSHWENIEIGQTVKIDLKKGLLNIPWYYVE</sequence>
<name>A0A9X2PD56_9BACT</name>
<dbReference type="RefSeq" id="WP_258424402.1">
    <property type="nucleotide sequence ID" value="NZ_JANAEZ010000011.1"/>
</dbReference>
<dbReference type="EMBL" id="JANSUY010000015">
    <property type="protein sequence ID" value="MCR9016555.1"/>
    <property type="molecule type" value="Genomic_DNA"/>
</dbReference>
<evidence type="ECO:0000256" key="1">
    <source>
        <dbReference type="SAM" id="Phobius"/>
    </source>
</evidence>
<comment type="caution">
    <text evidence="2">The sequence shown here is derived from an EMBL/GenBank/DDBJ whole genome shotgun (WGS) entry which is preliminary data.</text>
</comment>
<proteinExistence type="predicted"/>
<keyword evidence="3" id="KW-1185">Reference proteome</keyword>
<dbReference type="AlphaFoldDB" id="A0A9X2PD56"/>
<evidence type="ECO:0000313" key="2">
    <source>
        <dbReference type="EMBL" id="MCR9016555.1"/>
    </source>
</evidence>
<feature type="transmembrane region" description="Helical" evidence="1">
    <location>
        <begin position="111"/>
        <end position="133"/>
    </location>
</feature>
<gene>
    <name evidence="2" type="ORF">NU887_16040</name>
</gene>
<reference evidence="2" key="1">
    <citation type="submission" date="2022-08" db="EMBL/GenBank/DDBJ databases">
        <authorList>
            <person name="Zhang D."/>
        </authorList>
    </citation>
    <scope>NUCLEOTIDE SEQUENCE</scope>
    <source>
        <strain evidence="2">XJ19-11</strain>
    </source>
</reference>
<organism evidence="2 3">
    <name type="scientific">Aquiflexum gelatinilyticum</name>
    <dbReference type="NCBI Taxonomy" id="2961943"/>
    <lineage>
        <taxon>Bacteria</taxon>
        <taxon>Pseudomonadati</taxon>
        <taxon>Bacteroidota</taxon>
        <taxon>Cytophagia</taxon>
        <taxon>Cytophagales</taxon>
        <taxon>Cyclobacteriaceae</taxon>
        <taxon>Aquiflexum</taxon>
    </lineage>
</organism>
<accession>A0A9X2PD56</accession>
<feature type="transmembrane region" description="Helical" evidence="1">
    <location>
        <begin position="145"/>
        <end position="166"/>
    </location>
</feature>
<keyword evidence="1" id="KW-0472">Membrane</keyword>
<protein>
    <submittedName>
        <fullName evidence="2">Uncharacterized protein</fullName>
    </submittedName>
</protein>
<feature type="transmembrane region" description="Helical" evidence="1">
    <location>
        <begin position="46"/>
        <end position="65"/>
    </location>
</feature>
<keyword evidence="1" id="KW-0812">Transmembrane</keyword>
<dbReference type="Proteomes" id="UP001142175">
    <property type="component" value="Unassembled WGS sequence"/>
</dbReference>